<feature type="transmembrane region" description="Helical" evidence="1">
    <location>
        <begin position="44"/>
        <end position="63"/>
    </location>
</feature>
<keyword evidence="1" id="KW-0812">Transmembrane</keyword>
<protein>
    <submittedName>
        <fullName evidence="2">Uncharacterized protein</fullName>
    </submittedName>
</protein>
<dbReference type="HOGENOM" id="CLU_163200_0_0_3"/>
<name>Q116S8_TRIEI</name>
<keyword evidence="1" id="KW-0472">Membrane</keyword>
<accession>Q116S8</accession>
<dbReference type="OrthoDB" id="486490at2"/>
<dbReference type="RefSeq" id="WP_011610882.1">
    <property type="nucleotide sequence ID" value="NC_008312.1"/>
</dbReference>
<reference evidence="2" key="1">
    <citation type="submission" date="2006-06" db="EMBL/GenBank/DDBJ databases">
        <title>Complete sequence of Trichodesmium erythraeum IMS101.</title>
        <authorList>
            <consortium name="US DOE Joint Genome Institute"/>
            <person name="Copeland A."/>
            <person name="Lucas S."/>
            <person name="Lapidus A."/>
            <person name="Barry K."/>
            <person name="Detter J.C."/>
            <person name="Glavina del Rio T."/>
            <person name="Hammon N."/>
            <person name="Israni S."/>
            <person name="Dalin E."/>
            <person name="Tice H."/>
            <person name="Pitluck S."/>
            <person name="Kiss H."/>
            <person name="Munk A.C."/>
            <person name="Brettin T."/>
            <person name="Bruce D."/>
            <person name="Han C."/>
            <person name="Tapia R."/>
            <person name="Gilna P."/>
            <person name="Schmutz J."/>
            <person name="Larimer F."/>
            <person name="Land M."/>
            <person name="Hauser L."/>
            <person name="Kyrpides N."/>
            <person name="Kim E."/>
            <person name="Richardson P."/>
        </authorList>
    </citation>
    <scope>NUCLEOTIDE SEQUENCE [LARGE SCALE GENOMIC DNA]</scope>
    <source>
        <strain evidence="2">IMS101</strain>
    </source>
</reference>
<proteinExistence type="predicted"/>
<dbReference type="KEGG" id="ter:Tery_1134"/>
<dbReference type="EMBL" id="CP000393">
    <property type="protein sequence ID" value="ABG50496.1"/>
    <property type="molecule type" value="Genomic_DNA"/>
</dbReference>
<keyword evidence="1" id="KW-1133">Transmembrane helix</keyword>
<feature type="transmembrane region" description="Helical" evidence="1">
    <location>
        <begin position="20"/>
        <end position="38"/>
    </location>
</feature>
<dbReference type="STRING" id="203124.Tery_1134"/>
<sequence length="126" mass="14057">MNQGNSKIFQLTISNIRNWLVFLAVIWFLGSVGLGWLINSILILFGFIVITPIVAFIGLRWWLNRNVITDKCPICSHEFTALNQTQCQCPSCGEPLKVEGGHFNRLTPPGTIDVSAVEVNGQKIED</sequence>
<dbReference type="PANTHER" id="PTHR36785:SF1">
    <property type="entry name" value="OS05G0502500 PROTEIN"/>
    <property type="match status" value="1"/>
</dbReference>
<evidence type="ECO:0000313" key="2">
    <source>
        <dbReference type="EMBL" id="ABG50496.1"/>
    </source>
</evidence>
<dbReference type="eggNOG" id="COG1675">
    <property type="taxonomic scope" value="Bacteria"/>
</dbReference>
<gene>
    <name evidence="2" type="ordered locus">Tery_1134</name>
</gene>
<organism evidence="2">
    <name type="scientific">Trichodesmium erythraeum (strain IMS101)</name>
    <dbReference type="NCBI Taxonomy" id="203124"/>
    <lineage>
        <taxon>Bacteria</taxon>
        <taxon>Bacillati</taxon>
        <taxon>Cyanobacteriota</taxon>
        <taxon>Cyanophyceae</taxon>
        <taxon>Oscillatoriophycideae</taxon>
        <taxon>Oscillatoriales</taxon>
        <taxon>Microcoleaceae</taxon>
        <taxon>Trichodesmium</taxon>
    </lineage>
</organism>
<dbReference type="AlphaFoldDB" id="Q116S8"/>
<evidence type="ECO:0000256" key="1">
    <source>
        <dbReference type="SAM" id="Phobius"/>
    </source>
</evidence>
<dbReference type="PANTHER" id="PTHR36785">
    <property type="entry name" value="OS05G0502500 PROTEIN"/>
    <property type="match status" value="1"/>
</dbReference>